<reference evidence="1" key="1">
    <citation type="journal article" date="2021" name="Nat. Commun.">
        <title>Genomic analyses provide insights into spinach domestication and the genetic basis of agronomic traits.</title>
        <authorList>
            <person name="Cai X."/>
            <person name="Sun X."/>
            <person name="Xu C."/>
            <person name="Sun H."/>
            <person name="Wang X."/>
            <person name="Ge C."/>
            <person name="Zhang Z."/>
            <person name="Wang Q."/>
            <person name="Fei Z."/>
            <person name="Jiao C."/>
            <person name="Wang Q."/>
        </authorList>
    </citation>
    <scope>NUCLEOTIDE SEQUENCE [LARGE SCALE GENOMIC DNA]</scope>
    <source>
        <strain evidence="1">cv. Varoflay</strain>
    </source>
</reference>
<accession>A0ABM3QZT9</accession>
<keyword evidence="1" id="KW-1185">Reference proteome</keyword>
<name>A0ABM3QZT9_SPIOL</name>
<dbReference type="GeneID" id="110775642"/>
<evidence type="ECO:0000313" key="2">
    <source>
        <dbReference type="RefSeq" id="XP_056688908.1"/>
    </source>
</evidence>
<organism evidence="1 2">
    <name type="scientific">Spinacia oleracea</name>
    <name type="common">Spinach</name>
    <dbReference type="NCBI Taxonomy" id="3562"/>
    <lineage>
        <taxon>Eukaryota</taxon>
        <taxon>Viridiplantae</taxon>
        <taxon>Streptophyta</taxon>
        <taxon>Embryophyta</taxon>
        <taxon>Tracheophyta</taxon>
        <taxon>Spermatophyta</taxon>
        <taxon>Magnoliopsida</taxon>
        <taxon>eudicotyledons</taxon>
        <taxon>Gunneridae</taxon>
        <taxon>Pentapetalae</taxon>
        <taxon>Caryophyllales</taxon>
        <taxon>Chenopodiaceae</taxon>
        <taxon>Chenopodioideae</taxon>
        <taxon>Anserineae</taxon>
        <taxon>Spinacia</taxon>
    </lineage>
</organism>
<dbReference type="RefSeq" id="XP_056688908.1">
    <property type="nucleotide sequence ID" value="XM_056832930.1"/>
</dbReference>
<reference evidence="2" key="2">
    <citation type="submission" date="2025-08" db="UniProtKB">
        <authorList>
            <consortium name="RefSeq"/>
        </authorList>
    </citation>
    <scope>IDENTIFICATION</scope>
    <source>
        <tissue evidence="2">Leaf</tissue>
    </source>
</reference>
<proteinExistence type="predicted"/>
<protein>
    <submittedName>
        <fullName evidence="2">Signal peptide peptidase-like 2</fullName>
    </submittedName>
</protein>
<dbReference type="PROSITE" id="PS51257">
    <property type="entry name" value="PROKAR_LIPOPROTEIN"/>
    <property type="match status" value="1"/>
</dbReference>
<sequence>MLVKPWKIHCTPILGFTCSCTPLGRHPLMSRKSLYGSWPAVGTILCSSYWSLLNARVAAIEHEKLLKDRSEEVEVLKELVHLVL</sequence>
<dbReference type="Proteomes" id="UP000813463">
    <property type="component" value="Chromosome 6"/>
</dbReference>
<evidence type="ECO:0000313" key="1">
    <source>
        <dbReference type="Proteomes" id="UP000813463"/>
    </source>
</evidence>
<gene>
    <name evidence="2" type="primary">LOC110775642</name>
</gene>